<dbReference type="InterPro" id="IPR013022">
    <property type="entry name" value="Xyl_isomerase-like_TIM-brl"/>
</dbReference>
<sequence>MKVGVNSRMVREISGGPLSLSYMDVELVELGFDNVALLDRNIEIKHAMLWALDSFDIAFSLHAPTSDARDPKLRVDLSRMLRHNFRVMERVFEIASLMDIRHVVIHGGDIVVENGAKFAGVSYRKAFLNTVRNLEILAPLARDYSVVLYIENLDDNRVGSLPVELLALLHAVNTDIYVTLDIGHAFIIAERYGIQLSDFFDMLNPFIKHVHLHDNDGISDLHLPLSEGKIDVGSVLTDIWNAQPENVVLEIKRFVDPENVKESIKAVRGDPHLLEVYNRHEHECEIINLR</sequence>
<proteinExistence type="predicted"/>
<dbReference type="InterPro" id="IPR036237">
    <property type="entry name" value="Xyl_isomerase-like_sf"/>
</dbReference>
<dbReference type="EMBL" id="MT631606">
    <property type="protein sequence ID" value="QNO55235.1"/>
    <property type="molecule type" value="Genomic_DNA"/>
</dbReference>
<evidence type="ECO:0000313" key="2">
    <source>
        <dbReference type="EMBL" id="QNO55235.1"/>
    </source>
</evidence>
<dbReference type="InterPro" id="IPR050312">
    <property type="entry name" value="IolE/XylAMocC-like"/>
</dbReference>
<name>A0A7G9Z4Q1_9EURY</name>
<protein>
    <recommendedName>
        <fullName evidence="1">Xylose isomerase-like TIM barrel domain-containing protein</fullName>
    </recommendedName>
</protein>
<organism evidence="2">
    <name type="scientific">Candidatus Methanophaga sp. ANME-1 ERB7</name>
    <dbReference type="NCBI Taxonomy" id="2759913"/>
    <lineage>
        <taxon>Archaea</taxon>
        <taxon>Methanobacteriati</taxon>
        <taxon>Methanobacteriota</taxon>
        <taxon>Stenosarchaea group</taxon>
        <taxon>Methanomicrobia</taxon>
        <taxon>Candidatus Methanophagales</taxon>
        <taxon>Candidatus Methanophagaceae</taxon>
        <taxon>Candidatus Methanophaga</taxon>
    </lineage>
</organism>
<dbReference type="PANTHER" id="PTHR12110">
    <property type="entry name" value="HYDROXYPYRUVATE ISOMERASE"/>
    <property type="match status" value="1"/>
</dbReference>
<dbReference type="AlphaFoldDB" id="A0A7G9Z4Q1"/>
<gene>
    <name evidence="2" type="ORF">MHJDHPNH_00037</name>
</gene>
<dbReference type="Pfam" id="PF01261">
    <property type="entry name" value="AP_endonuc_2"/>
    <property type="match status" value="1"/>
</dbReference>
<dbReference type="PANTHER" id="PTHR12110:SF21">
    <property type="entry name" value="XYLOSE ISOMERASE-LIKE TIM BARREL DOMAIN-CONTAINING PROTEIN"/>
    <property type="match status" value="1"/>
</dbReference>
<dbReference type="Gene3D" id="3.20.20.150">
    <property type="entry name" value="Divalent-metal-dependent TIM barrel enzymes"/>
    <property type="match status" value="1"/>
</dbReference>
<reference evidence="2" key="1">
    <citation type="submission" date="2020-06" db="EMBL/GenBank/DDBJ databases">
        <title>Unique genomic features of the anaerobic methanotrophic archaea.</title>
        <authorList>
            <person name="Chadwick G.L."/>
            <person name="Skennerton C.T."/>
            <person name="Laso-Perez R."/>
            <person name="Leu A.O."/>
            <person name="Speth D.R."/>
            <person name="Yu H."/>
            <person name="Morgan-Lang C."/>
            <person name="Hatzenpichler R."/>
            <person name="Goudeau D."/>
            <person name="Malmstrom R."/>
            <person name="Brazelton W.J."/>
            <person name="Woyke T."/>
            <person name="Hallam S.J."/>
            <person name="Tyson G.W."/>
            <person name="Wegener G."/>
            <person name="Boetius A."/>
            <person name="Orphan V."/>
        </authorList>
    </citation>
    <scope>NUCLEOTIDE SEQUENCE</scope>
</reference>
<feature type="domain" description="Xylose isomerase-like TIM barrel" evidence="1">
    <location>
        <begin position="28"/>
        <end position="266"/>
    </location>
</feature>
<dbReference type="SUPFAM" id="SSF51658">
    <property type="entry name" value="Xylose isomerase-like"/>
    <property type="match status" value="1"/>
</dbReference>
<evidence type="ECO:0000259" key="1">
    <source>
        <dbReference type="Pfam" id="PF01261"/>
    </source>
</evidence>
<accession>A0A7G9Z4Q1</accession>